<feature type="compositionally biased region" description="Polar residues" evidence="1">
    <location>
        <begin position="8"/>
        <end position="17"/>
    </location>
</feature>
<feature type="non-terminal residue" evidence="2">
    <location>
        <position position="41"/>
    </location>
</feature>
<protein>
    <submittedName>
        <fullName evidence="2">Uncharacterized protein</fullName>
    </submittedName>
</protein>
<dbReference type="EMBL" id="CADCWM010000807">
    <property type="protein sequence ID" value="CAA9581266.1"/>
    <property type="molecule type" value="Genomic_DNA"/>
</dbReference>
<evidence type="ECO:0000313" key="2">
    <source>
        <dbReference type="EMBL" id="CAA9581266.1"/>
    </source>
</evidence>
<accession>A0A6J4VNL2</accession>
<proteinExistence type="predicted"/>
<organism evidence="2">
    <name type="scientific">uncultured Thermomicrobiales bacterium</name>
    <dbReference type="NCBI Taxonomy" id="1645740"/>
    <lineage>
        <taxon>Bacteria</taxon>
        <taxon>Pseudomonadati</taxon>
        <taxon>Thermomicrobiota</taxon>
        <taxon>Thermomicrobia</taxon>
        <taxon>Thermomicrobiales</taxon>
        <taxon>environmental samples</taxon>
    </lineage>
</organism>
<feature type="region of interest" description="Disordered" evidence="1">
    <location>
        <begin position="1"/>
        <end position="41"/>
    </location>
</feature>
<gene>
    <name evidence="2" type="ORF">AVDCRST_MAG88-3360</name>
</gene>
<dbReference type="AlphaFoldDB" id="A0A6J4VNL2"/>
<sequence length="41" mass="4329">IRPGRKSTAGSASTQSARRYRSATRCGRNLPPRPGSSAVVD</sequence>
<feature type="non-terminal residue" evidence="2">
    <location>
        <position position="1"/>
    </location>
</feature>
<evidence type="ECO:0000256" key="1">
    <source>
        <dbReference type="SAM" id="MobiDB-lite"/>
    </source>
</evidence>
<reference evidence="2" key="1">
    <citation type="submission" date="2020-02" db="EMBL/GenBank/DDBJ databases">
        <authorList>
            <person name="Meier V. D."/>
        </authorList>
    </citation>
    <scope>NUCLEOTIDE SEQUENCE</scope>
    <source>
        <strain evidence="2">AVDCRST_MAG88</strain>
    </source>
</reference>
<name>A0A6J4VNL2_9BACT</name>